<dbReference type="PANTHER" id="PTHR39456">
    <property type="entry name" value="METAL-DEPENDENT HYDROLASE"/>
    <property type="match status" value="1"/>
</dbReference>
<dbReference type="InterPro" id="IPR016516">
    <property type="entry name" value="UCP07580"/>
</dbReference>
<keyword evidence="2" id="KW-1185">Reference proteome</keyword>
<dbReference type="RefSeq" id="WP_394828810.1">
    <property type="nucleotide sequence ID" value="NZ_CP089984.1"/>
</dbReference>
<dbReference type="Proteomes" id="UP001370348">
    <property type="component" value="Chromosome"/>
</dbReference>
<gene>
    <name evidence="1" type="ORF">LZC94_18365</name>
</gene>
<protein>
    <submittedName>
        <fullName evidence="1">Metal-dependent hydrolase</fullName>
    </submittedName>
</protein>
<proteinExistence type="predicted"/>
<name>A0ABZ2M9J9_9BACT</name>
<dbReference type="GO" id="GO:0016787">
    <property type="term" value="F:hydrolase activity"/>
    <property type="evidence" value="ECO:0007669"/>
    <property type="project" value="UniProtKB-KW"/>
</dbReference>
<dbReference type="EMBL" id="CP089984">
    <property type="protein sequence ID" value="WXB19187.1"/>
    <property type="molecule type" value="Genomic_DNA"/>
</dbReference>
<dbReference type="Pfam" id="PF10118">
    <property type="entry name" value="Metal_hydrol"/>
    <property type="match status" value="1"/>
</dbReference>
<evidence type="ECO:0000313" key="1">
    <source>
        <dbReference type="EMBL" id="WXB19187.1"/>
    </source>
</evidence>
<evidence type="ECO:0000313" key="2">
    <source>
        <dbReference type="Proteomes" id="UP001370348"/>
    </source>
</evidence>
<accession>A0ABZ2M9J9</accession>
<reference evidence="1 2" key="1">
    <citation type="submission" date="2021-12" db="EMBL/GenBank/DDBJ databases">
        <title>Discovery of the Pendulisporaceae a myxobacterial family with distinct sporulation behavior and unique specialized metabolism.</title>
        <authorList>
            <person name="Garcia R."/>
            <person name="Popoff A."/>
            <person name="Bader C.D."/>
            <person name="Loehr J."/>
            <person name="Walesch S."/>
            <person name="Walt C."/>
            <person name="Boldt J."/>
            <person name="Bunk B."/>
            <person name="Haeckl F.J.F.P.J."/>
            <person name="Gunesch A.P."/>
            <person name="Birkelbach J."/>
            <person name="Nuebel U."/>
            <person name="Pietschmann T."/>
            <person name="Bach T."/>
            <person name="Mueller R."/>
        </authorList>
    </citation>
    <scope>NUCLEOTIDE SEQUENCE [LARGE SCALE GENOMIC DNA]</scope>
    <source>
        <strain evidence="1 2">MSr11954</strain>
    </source>
</reference>
<organism evidence="1 2">
    <name type="scientific">Pendulispora albinea</name>
    <dbReference type="NCBI Taxonomy" id="2741071"/>
    <lineage>
        <taxon>Bacteria</taxon>
        <taxon>Pseudomonadati</taxon>
        <taxon>Myxococcota</taxon>
        <taxon>Myxococcia</taxon>
        <taxon>Myxococcales</taxon>
        <taxon>Sorangiineae</taxon>
        <taxon>Pendulisporaceae</taxon>
        <taxon>Pendulispora</taxon>
    </lineage>
</organism>
<dbReference type="PANTHER" id="PTHR39456:SF1">
    <property type="entry name" value="METAL-DEPENDENT HYDROLASE"/>
    <property type="match status" value="1"/>
</dbReference>
<keyword evidence="1" id="KW-0378">Hydrolase</keyword>
<sequence length="291" mass="33617">MITVRDIKFNLTDETSPHWCNDYEFSVLANAIFILLPWLEPYFIHNVREAAKTIDGAQLNDDAKAFIGQEVRHAQQHRRYNQILARRYPELPAREERIRLRLDASRRKDPLSTRLAYTAGFEALTFHFLAYLFSRPERWFAGADPNVLAMFAWHAAEEIEHKTVAFDVLQRVDEGYVTRVRGFASAVSETLSDIFSLAWYMMKVDERTDRHSVRRMGKLLLTWSREFPPTMRPYLGRGYRPEHHPDPPSLIRWVAQHRAGMDLRTLSASALNAMARLEGPPGRAGSAHVAN</sequence>